<accession>A0A9X3HSR9</accession>
<dbReference type="RefSeq" id="WP_265687871.1">
    <property type="nucleotide sequence ID" value="NZ_JAKRRX010000060.1"/>
</dbReference>
<reference evidence="2" key="1">
    <citation type="submission" date="2022-02" db="EMBL/GenBank/DDBJ databases">
        <title>Vibrio sp. nov., a new bacterium isolated from Bohai sea, China.</title>
        <authorList>
            <person name="Yuan Y."/>
        </authorList>
    </citation>
    <scope>NUCLEOTIDE SEQUENCE</scope>
    <source>
        <strain evidence="2">DBSS07</strain>
    </source>
</reference>
<feature type="coiled-coil region" evidence="1">
    <location>
        <begin position="70"/>
        <end position="97"/>
    </location>
</feature>
<evidence type="ECO:0000313" key="2">
    <source>
        <dbReference type="EMBL" id="MCW8334497.1"/>
    </source>
</evidence>
<sequence length="160" mass="18021">MARNKDASRKALLDAISRIKEQTYTHKDLRKKAVVKLNKSNVEKEAGLSVGALRHHPDIVKVIEGASPNNNNSADDVASLTEKVNKLEASNRKLKAESTCSKKDAEQAKKTLEEYQSKYHQTVTALFFKIPIDEREELIKLLDNSSLSGDVTNINEYRRK</sequence>
<protein>
    <recommendedName>
        <fullName evidence="4">Bacterioferritin comigratory protein</fullName>
    </recommendedName>
</protein>
<comment type="caution">
    <text evidence="2">The sequence shown here is derived from an EMBL/GenBank/DDBJ whole genome shotgun (WGS) entry which is preliminary data.</text>
</comment>
<dbReference type="AlphaFoldDB" id="A0A9X3HSR9"/>
<keyword evidence="3" id="KW-1185">Reference proteome</keyword>
<organism evidence="2 3">
    <name type="scientific">Vibrio paucivorans</name>
    <dbReference type="NCBI Taxonomy" id="2829489"/>
    <lineage>
        <taxon>Bacteria</taxon>
        <taxon>Pseudomonadati</taxon>
        <taxon>Pseudomonadota</taxon>
        <taxon>Gammaproteobacteria</taxon>
        <taxon>Vibrionales</taxon>
        <taxon>Vibrionaceae</taxon>
        <taxon>Vibrio</taxon>
    </lineage>
</organism>
<gene>
    <name evidence="2" type="ORF">MD483_11765</name>
</gene>
<evidence type="ECO:0000313" key="3">
    <source>
        <dbReference type="Proteomes" id="UP001155586"/>
    </source>
</evidence>
<evidence type="ECO:0008006" key="4">
    <source>
        <dbReference type="Google" id="ProtNLM"/>
    </source>
</evidence>
<dbReference type="Proteomes" id="UP001155586">
    <property type="component" value="Unassembled WGS sequence"/>
</dbReference>
<name>A0A9X3HSR9_9VIBR</name>
<keyword evidence="1" id="KW-0175">Coiled coil</keyword>
<dbReference type="EMBL" id="JAKRRX010000060">
    <property type="protein sequence ID" value="MCW8334497.1"/>
    <property type="molecule type" value="Genomic_DNA"/>
</dbReference>
<proteinExistence type="predicted"/>
<evidence type="ECO:0000256" key="1">
    <source>
        <dbReference type="SAM" id="Coils"/>
    </source>
</evidence>